<evidence type="ECO:0000256" key="1">
    <source>
        <dbReference type="SAM" id="MobiDB-lite"/>
    </source>
</evidence>
<dbReference type="AlphaFoldDB" id="A0A9Q3Q0T3"/>
<proteinExistence type="predicted"/>
<dbReference type="EMBL" id="AVOT02108857">
    <property type="protein sequence ID" value="MBW0580986.1"/>
    <property type="molecule type" value="Genomic_DNA"/>
</dbReference>
<evidence type="ECO:0000313" key="2">
    <source>
        <dbReference type="EMBL" id="MBW0580986.1"/>
    </source>
</evidence>
<protein>
    <submittedName>
        <fullName evidence="2">Uncharacterized protein</fullName>
    </submittedName>
</protein>
<gene>
    <name evidence="2" type="ORF">O181_120701</name>
</gene>
<evidence type="ECO:0000313" key="3">
    <source>
        <dbReference type="Proteomes" id="UP000765509"/>
    </source>
</evidence>
<dbReference type="Proteomes" id="UP000765509">
    <property type="component" value="Unassembled WGS sequence"/>
</dbReference>
<feature type="compositionally biased region" description="Basic and acidic residues" evidence="1">
    <location>
        <begin position="1"/>
        <end position="21"/>
    </location>
</feature>
<organism evidence="2 3">
    <name type="scientific">Austropuccinia psidii MF-1</name>
    <dbReference type="NCBI Taxonomy" id="1389203"/>
    <lineage>
        <taxon>Eukaryota</taxon>
        <taxon>Fungi</taxon>
        <taxon>Dikarya</taxon>
        <taxon>Basidiomycota</taxon>
        <taxon>Pucciniomycotina</taxon>
        <taxon>Pucciniomycetes</taxon>
        <taxon>Pucciniales</taxon>
        <taxon>Sphaerophragmiaceae</taxon>
        <taxon>Austropuccinia</taxon>
    </lineage>
</organism>
<sequence>MASIDVKEEHDAFDSRMEEKQPSTTQASAKTSLSSQQQQFQREKAATSSEQGQTQGTSHKALQPGLQDAMENVFQMARTMTKLQKKEEARSKYWK</sequence>
<feature type="compositionally biased region" description="Polar residues" evidence="1">
    <location>
        <begin position="22"/>
        <end position="60"/>
    </location>
</feature>
<reference evidence="2" key="1">
    <citation type="submission" date="2021-03" db="EMBL/GenBank/DDBJ databases">
        <title>Draft genome sequence of rust myrtle Austropuccinia psidii MF-1, a brazilian biotype.</title>
        <authorList>
            <person name="Quecine M.C."/>
            <person name="Pachon D.M.R."/>
            <person name="Bonatelli M.L."/>
            <person name="Correr F.H."/>
            <person name="Franceschini L.M."/>
            <person name="Leite T.F."/>
            <person name="Margarido G.R.A."/>
            <person name="Almeida C.A."/>
            <person name="Ferrarezi J.A."/>
            <person name="Labate C.A."/>
        </authorList>
    </citation>
    <scope>NUCLEOTIDE SEQUENCE</scope>
    <source>
        <strain evidence="2">MF-1</strain>
    </source>
</reference>
<feature type="region of interest" description="Disordered" evidence="1">
    <location>
        <begin position="1"/>
        <end position="64"/>
    </location>
</feature>
<accession>A0A9Q3Q0T3</accession>
<comment type="caution">
    <text evidence="2">The sequence shown here is derived from an EMBL/GenBank/DDBJ whole genome shotgun (WGS) entry which is preliminary data.</text>
</comment>
<name>A0A9Q3Q0T3_9BASI</name>
<keyword evidence="3" id="KW-1185">Reference proteome</keyword>